<reference evidence="1 3" key="1">
    <citation type="journal article" date="2019" name="Sci. Rep.">
        <title>Orb-weaving spider Araneus ventricosus genome elucidates the spidroin gene catalogue.</title>
        <authorList>
            <person name="Kono N."/>
            <person name="Nakamura H."/>
            <person name="Ohtoshi R."/>
            <person name="Moran D.A.P."/>
            <person name="Shinohara A."/>
            <person name="Yoshida Y."/>
            <person name="Fujiwara M."/>
            <person name="Mori M."/>
            <person name="Tomita M."/>
            <person name="Arakawa K."/>
        </authorList>
    </citation>
    <scope>NUCLEOTIDE SEQUENCE [LARGE SCALE GENOMIC DNA]</scope>
</reference>
<gene>
    <name evidence="1" type="ORF">AVEN_238003_1</name>
    <name evidence="2" type="ORF">AVEN_89345_1</name>
</gene>
<evidence type="ECO:0000313" key="1">
    <source>
        <dbReference type="EMBL" id="GBL80482.1"/>
    </source>
</evidence>
<accession>A0A4Y2AKV4</accession>
<evidence type="ECO:0000313" key="2">
    <source>
        <dbReference type="EMBL" id="GBL80604.1"/>
    </source>
</evidence>
<comment type="caution">
    <text evidence="1">The sequence shown here is derived from an EMBL/GenBank/DDBJ whole genome shotgun (WGS) entry which is preliminary data.</text>
</comment>
<dbReference type="EMBL" id="BGPR01232484">
    <property type="protein sequence ID" value="GBL80604.1"/>
    <property type="molecule type" value="Genomic_DNA"/>
</dbReference>
<dbReference type="EMBL" id="BGPR01232454">
    <property type="protein sequence ID" value="GBL80482.1"/>
    <property type="molecule type" value="Genomic_DNA"/>
</dbReference>
<organism evidence="1 3">
    <name type="scientific">Araneus ventricosus</name>
    <name type="common">Orbweaver spider</name>
    <name type="synonym">Epeira ventricosa</name>
    <dbReference type="NCBI Taxonomy" id="182803"/>
    <lineage>
        <taxon>Eukaryota</taxon>
        <taxon>Metazoa</taxon>
        <taxon>Ecdysozoa</taxon>
        <taxon>Arthropoda</taxon>
        <taxon>Chelicerata</taxon>
        <taxon>Arachnida</taxon>
        <taxon>Araneae</taxon>
        <taxon>Araneomorphae</taxon>
        <taxon>Entelegynae</taxon>
        <taxon>Araneoidea</taxon>
        <taxon>Araneidae</taxon>
        <taxon>Araneus</taxon>
    </lineage>
</organism>
<name>A0A4Y2AKV4_ARAVE</name>
<proteinExistence type="predicted"/>
<keyword evidence="3" id="KW-1185">Reference proteome</keyword>
<dbReference type="AlphaFoldDB" id="A0A4Y2AKV4"/>
<dbReference type="Proteomes" id="UP000499080">
    <property type="component" value="Unassembled WGS sequence"/>
</dbReference>
<evidence type="ECO:0000313" key="3">
    <source>
        <dbReference type="Proteomes" id="UP000499080"/>
    </source>
</evidence>
<protein>
    <submittedName>
        <fullName evidence="1">Uncharacterized protein</fullName>
    </submittedName>
</protein>
<sequence>MVLLQVFSDYIGGLQILQGSINVISAVIYGCHYEISNPRKIKRLQQWCSVNYEASILRANLLLLQTPVVTFVSGNLKTLPNECEYAF</sequence>